<name>A0AAU7U6Z1_9DEIO</name>
<gene>
    <name evidence="2" type="ORF">ABOD76_04890</name>
</gene>
<sequence>MPRRSTARRGTPSGPRGRPTFTARRDLRLPASHGDRPQMSDLSIIRQPAGQRTLTVRESDLAVCGHDVTAALLLHAMERWYAWKLKQRDEARGRNAARRLSGAAPTADEGLWVRLDARDWQRELLDIVNERTVRSTLKRLEELGYVLSRSTPGDRTPQWLFQRAAVQAAVDRWETERAGVHAQLDPSPTDERPSARATLDESAAAHLTTLPAGRRAPSSRTDLQTVEDAAEREDPPAASISRTAALDPDRPPVRRPAAPGLPTLSPAHSAAGRQATVQPTRPEERPGGLVVPRTDDLPPIPRQALLARPAATPADAAYRMLTALAGGKKAVAERLQETTPAGRLERTLWLRLTIEELQRVRKLAQGQAKANPGTSMFTYAILGLDRLIGAPKRRNETGQGPDAPRPAASVTPEARATALDQLPPVEIGSTWRGRKTGTPYRVAEVHSTGVIVEGLGEYPLLKFFELFEAS</sequence>
<evidence type="ECO:0000256" key="1">
    <source>
        <dbReference type="SAM" id="MobiDB-lite"/>
    </source>
</evidence>
<feature type="region of interest" description="Disordered" evidence="1">
    <location>
        <begin position="1"/>
        <end position="38"/>
    </location>
</feature>
<feature type="region of interest" description="Disordered" evidence="1">
    <location>
        <begin position="178"/>
        <end position="197"/>
    </location>
</feature>
<dbReference type="EMBL" id="CP158298">
    <property type="protein sequence ID" value="XBV84027.1"/>
    <property type="molecule type" value="Genomic_DNA"/>
</dbReference>
<feature type="compositionally biased region" description="Low complexity" evidence="1">
    <location>
        <begin position="8"/>
        <end position="20"/>
    </location>
</feature>
<dbReference type="AlphaFoldDB" id="A0AAU7U6Z1"/>
<dbReference type="KEGG" id="dsc:ABOD76_04890"/>
<reference evidence="2" key="1">
    <citation type="submission" date="2024-06" db="EMBL/GenBank/DDBJ databases">
        <title>Draft Genome Sequence of Deinococcus sonorensis Type Strain KR-87, a Biofilm Producing Representative of the Genus Deinococcus.</title>
        <authorList>
            <person name="Boren L.S."/>
            <person name="Grosso R.A."/>
            <person name="Hugenberg-Cox A.N."/>
            <person name="Hill J.T.E."/>
            <person name="Albert C.M."/>
            <person name="Tuohy J.M."/>
        </authorList>
    </citation>
    <scope>NUCLEOTIDE SEQUENCE</scope>
    <source>
        <strain evidence="2">KR-87</strain>
        <plasmid evidence="2">pDson03</plasmid>
    </source>
</reference>
<proteinExistence type="predicted"/>
<evidence type="ECO:0000313" key="2">
    <source>
        <dbReference type="EMBL" id="XBV84027.1"/>
    </source>
</evidence>
<protein>
    <submittedName>
        <fullName evidence="2">Uncharacterized protein</fullName>
    </submittedName>
</protein>
<feature type="region of interest" description="Disordered" evidence="1">
    <location>
        <begin position="391"/>
        <end position="418"/>
    </location>
</feature>
<feature type="region of interest" description="Disordered" evidence="1">
    <location>
        <begin position="207"/>
        <end position="300"/>
    </location>
</feature>
<organism evidence="2">
    <name type="scientific">Deinococcus sonorensis KR-87</name>
    <dbReference type="NCBI Taxonomy" id="694439"/>
    <lineage>
        <taxon>Bacteria</taxon>
        <taxon>Thermotogati</taxon>
        <taxon>Deinococcota</taxon>
        <taxon>Deinococci</taxon>
        <taxon>Deinococcales</taxon>
        <taxon>Deinococcaceae</taxon>
        <taxon>Deinococcus</taxon>
    </lineage>
</organism>
<feature type="compositionally biased region" description="Basic and acidic residues" evidence="1">
    <location>
        <begin position="23"/>
        <end position="38"/>
    </location>
</feature>
<accession>A0AAU7U6Z1</accession>
<keyword evidence="2" id="KW-0614">Plasmid</keyword>
<geneLocation type="plasmid" evidence="2">
    <name>pDson03</name>
</geneLocation>
<dbReference type="RefSeq" id="WP_350241987.1">
    <property type="nucleotide sequence ID" value="NZ_CP158298.1"/>
</dbReference>